<keyword evidence="1" id="KW-0812">Transmembrane</keyword>
<keyword evidence="3" id="KW-1185">Reference proteome</keyword>
<dbReference type="Proteomes" id="UP001153620">
    <property type="component" value="Chromosome 4"/>
</dbReference>
<feature type="transmembrane region" description="Helical" evidence="1">
    <location>
        <begin position="46"/>
        <end position="68"/>
    </location>
</feature>
<reference evidence="2" key="2">
    <citation type="submission" date="2022-10" db="EMBL/GenBank/DDBJ databases">
        <authorList>
            <consortium name="ENA_rothamsted_submissions"/>
            <consortium name="culmorum"/>
            <person name="King R."/>
        </authorList>
    </citation>
    <scope>NUCLEOTIDE SEQUENCE</scope>
</reference>
<reference evidence="2" key="1">
    <citation type="submission" date="2022-01" db="EMBL/GenBank/DDBJ databases">
        <authorList>
            <person name="King R."/>
        </authorList>
    </citation>
    <scope>NUCLEOTIDE SEQUENCE</scope>
</reference>
<feature type="transmembrane region" description="Helical" evidence="1">
    <location>
        <begin position="253"/>
        <end position="281"/>
    </location>
</feature>
<feature type="transmembrane region" description="Helical" evidence="1">
    <location>
        <begin position="226"/>
        <end position="246"/>
    </location>
</feature>
<gene>
    <name evidence="2" type="ORF">CHIRRI_LOCUS13385</name>
</gene>
<name>A0A9N9WY35_9DIPT</name>
<proteinExistence type="predicted"/>
<accession>A0A9N9WY35</accession>
<organism evidence="2 3">
    <name type="scientific">Chironomus riparius</name>
    <dbReference type="NCBI Taxonomy" id="315576"/>
    <lineage>
        <taxon>Eukaryota</taxon>
        <taxon>Metazoa</taxon>
        <taxon>Ecdysozoa</taxon>
        <taxon>Arthropoda</taxon>
        <taxon>Hexapoda</taxon>
        <taxon>Insecta</taxon>
        <taxon>Pterygota</taxon>
        <taxon>Neoptera</taxon>
        <taxon>Endopterygota</taxon>
        <taxon>Diptera</taxon>
        <taxon>Nematocera</taxon>
        <taxon>Chironomoidea</taxon>
        <taxon>Chironomidae</taxon>
        <taxon>Chironominae</taxon>
        <taxon>Chironomus</taxon>
    </lineage>
</organism>
<feature type="transmembrane region" description="Helical" evidence="1">
    <location>
        <begin position="301"/>
        <end position="321"/>
    </location>
</feature>
<sequence>MFVVKKFLFFFELEVGAFAIGMFGFTTSFLLELFIVMLLYQTDCLGLFKLYTCATIVAYYMFASFMLVKEIFCDKTHSIVKHFLVIDIIATCTVISGNIKFYEFYPNWLPFFIVDTLIRLYSDFCMFSLLVKYKNNCSNEKQQQSTVIDKSASTLTATKSSSTSSSATRSSSSTAAEGLMKIFDNFCGFFPLEMSGFIYCGFNFVFSVVVIVLLLIFGKLSEEKVVIYAIIFTINAVMLLALIAGIKMRKSSIFIPILIFTFIEIFTATYLLVSSMIVIIQGEDYEVRMKRFIEKINIPETAGIGIWIYFYLCICSLYDVIKCEEKERRLLVAKESITYGSVSDVKGSSSL</sequence>
<evidence type="ECO:0000256" key="1">
    <source>
        <dbReference type="SAM" id="Phobius"/>
    </source>
</evidence>
<feature type="transmembrane region" description="Helical" evidence="1">
    <location>
        <begin position="7"/>
        <end position="40"/>
    </location>
</feature>
<evidence type="ECO:0000313" key="2">
    <source>
        <dbReference type="EMBL" id="CAG9810572.1"/>
    </source>
</evidence>
<feature type="transmembrane region" description="Helical" evidence="1">
    <location>
        <begin position="108"/>
        <end position="131"/>
    </location>
</feature>
<feature type="transmembrane region" description="Helical" evidence="1">
    <location>
        <begin position="197"/>
        <end position="220"/>
    </location>
</feature>
<protein>
    <submittedName>
        <fullName evidence="2">Uncharacterized protein</fullName>
    </submittedName>
</protein>
<evidence type="ECO:0000313" key="3">
    <source>
        <dbReference type="Proteomes" id="UP001153620"/>
    </source>
</evidence>
<keyword evidence="1" id="KW-0472">Membrane</keyword>
<dbReference type="EMBL" id="OU895880">
    <property type="protein sequence ID" value="CAG9810572.1"/>
    <property type="molecule type" value="Genomic_DNA"/>
</dbReference>
<keyword evidence="1" id="KW-1133">Transmembrane helix</keyword>
<dbReference type="OrthoDB" id="10468088at2759"/>
<dbReference type="AlphaFoldDB" id="A0A9N9WY35"/>